<dbReference type="AlphaFoldDB" id="A0A2J9PNS5"/>
<dbReference type="NCBIfam" id="TIGR00619">
    <property type="entry name" value="sbcd"/>
    <property type="match status" value="1"/>
</dbReference>
<dbReference type="GO" id="GO:0004519">
    <property type="term" value="F:endonuclease activity"/>
    <property type="evidence" value="ECO:0007669"/>
    <property type="project" value="UniProtKB-KW"/>
</dbReference>
<evidence type="ECO:0000259" key="8">
    <source>
        <dbReference type="Pfam" id="PF00149"/>
    </source>
</evidence>
<dbReference type="Pfam" id="PF00149">
    <property type="entry name" value="Metallophos"/>
    <property type="match status" value="1"/>
</dbReference>
<name>A0A2J9PNS5_9LACT</name>
<keyword evidence="7" id="KW-0255">Endonuclease</keyword>
<dbReference type="Pfam" id="PF12320">
    <property type="entry name" value="SbcD_C"/>
    <property type="match status" value="1"/>
</dbReference>
<dbReference type="EMBL" id="NBTM02000001">
    <property type="protein sequence ID" value="PNL91640.1"/>
    <property type="molecule type" value="Genomic_DNA"/>
</dbReference>
<feature type="domain" description="Calcineurin-like phosphoesterase" evidence="8">
    <location>
        <begin position="1"/>
        <end position="223"/>
    </location>
</feature>
<evidence type="ECO:0000259" key="9">
    <source>
        <dbReference type="Pfam" id="PF12320"/>
    </source>
</evidence>
<organism evidence="10 11">
    <name type="scientific">Aerococcus viridans</name>
    <dbReference type="NCBI Taxonomy" id="1377"/>
    <lineage>
        <taxon>Bacteria</taxon>
        <taxon>Bacillati</taxon>
        <taxon>Bacillota</taxon>
        <taxon>Bacilli</taxon>
        <taxon>Lactobacillales</taxon>
        <taxon>Aerococcaceae</taxon>
        <taxon>Aerococcus</taxon>
    </lineage>
</organism>
<protein>
    <recommendedName>
        <fullName evidence="3 7">Nuclease SbcCD subunit D</fullName>
    </recommendedName>
</protein>
<dbReference type="InterPro" id="IPR029052">
    <property type="entry name" value="Metallo-depent_PP-like"/>
</dbReference>
<dbReference type="InterPro" id="IPR050535">
    <property type="entry name" value="DNA_Repair-Maintenance_Comp"/>
</dbReference>
<evidence type="ECO:0000256" key="3">
    <source>
        <dbReference type="ARBA" id="ARBA00013365"/>
    </source>
</evidence>
<keyword evidence="4 7" id="KW-0540">Nuclease</keyword>
<dbReference type="InterPro" id="IPR041796">
    <property type="entry name" value="Mre11_N"/>
</dbReference>
<evidence type="ECO:0000256" key="7">
    <source>
        <dbReference type="RuleBase" id="RU363069"/>
    </source>
</evidence>
<comment type="function">
    <text evidence="7">SbcCD cleaves DNA hairpin structures. These structures can inhibit DNA replication and are intermediates in certain DNA recombination reactions. The complex acts as a 3'-&gt;5' double strand exonuclease that can open hairpins. It also has a 5' single-strand endonuclease activity.</text>
</comment>
<dbReference type="RefSeq" id="WP_083068767.1">
    <property type="nucleotide sequence ID" value="NZ_JALXKY010000004.1"/>
</dbReference>
<evidence type="ECO:0000256" key="4">
    <source>
        <dbReference type="ARBA" id="ARBA00022722"/>
    </source>
</evidence>
<comment type="caution">
    <text evidence="10">The sequence shown here is derived from an EMBL/GenBank/DDBJ whole genome shotgun (WGS) entry which is preliminary data.</text>
</comment>
<comment type="similarity">
    <text evidence="1 7">Belongs to the SbcD family.</text>
</comment>
<dbReference type="PANTHER" id="PTHR30337:SF0">
    <property type="entry name" value="NUCLEASE SBCCD SUBUNIT D"/>
    <property type="match status" value="1"/>
</dbReference>
<dbReference type="GO" id="GO:0006310">
    <property type="term" value="P:DNA recombination"/>
    <property type="evidence" value="ECO:0007669"/>
    <property type="project" value="UniProtKB-KW"/>
</dbReference>
<evidence type="ECO:0000256" key="2">
    <source>
        <dbReference type="ARBA" id="ARBA00011322"/>
    </source>
</evidence>
<evidence type="ECO:0000313" key="10">
    <source>
        <dbReference type="EMBL" id="PNL91640.1"/>
    </source>
</evidence>
<dbReference type="GO" id="GO:0008408">
    <property type="term" value="F:3'-5' exonuclease activity"/>
    <property type="evidence" value="ECO:0007669"/>
    <property type="project" value="InterPro"/>
</dbReference>
<dbReference type="SUPFAM" id="SSF56300">
    <property type="entry name" value="Metallo-dependent phosphatases"/>
    <property type="match status" value="1"/>
</dbReference>
<dbReference type="InterPro" id="IPR026843">
    <property type="entry name" value="SbcD_C"/>
</dbReference>
<keyword evidence="6 7" id="KW-0269">Exonuclease</keyword>
<dbReference type="InterPro" id="IPR004593">
    <property type="entry name" value="SbcD"/>
</dbReference>
<dbReference type="GO" id="GO:0006260">
    <property type="term" value="P:DNA replication"/>
    <property type="evidence" value="ECO:0007669"/>
    <property type="project" value="UniProtKB-KW"/>
</dbReference>
<dbReference type="CDD" id="cd00840">
    <property type="entry name" value="MPP_Mre11_N"/>
    <property type="match status" value="1"/>
</dbReference>
<gene>
    <name evidence="7" type="primary">sbcD</name>
    <name evidence="10" type="ORF">A6J77_005165</name>
</gene>
<reference evidence="11" key="1">
    <citation type="submission" date="2017-12" db="EMBL/GenBank/DDBJ databases">
        <title>FDA dAtabase for Regulatory Grade micrObial Sequences (FDA-ARGOS): Supporting development and validation of Infectious Disease Dx tests.</title>
        <authorList>
            <person name="Hoffmann M."/>
            <person name="Allard M."/>
            <person name="Evans P."/>
            <person name="Brown E."/>
            <person name="Tallon L."/>
            <person name="Sadzewicz L."/>
            <person name="Sengamalay N."/>
            <person name="Ott S."/>
            <person name="Godinez A."/>
            <person name="Nagaraj S."/>
            <person name="Vavikolanu K."/>
            <person name="Aluvathingal J."/>
            <person name="Nadendla S."/>
            <person name="Sichtig H."/>
        </authorList>
    </citation>
    <scope>NUCLEOTIDE SEQUENCE [LARGE SCALE GENOMIC DNA]</scope>
    <source>
        <strain evidence="11">FDAARGOS_249</strain>
    </source>
</reference>
<dbReference type="InterPro" id="IPR004843">
    <property type="entry name" value="Calcineurin-like_PHP"/>
</dbReference>
<dbReference type="Gene3D" id="3.60.21.10">
    <property type="match status" value="1"/>
</dbReference>
<evidence type="ECO:0000256" key="6">
    <source>
        <dbReference type="ARBA" id="ARBA00022839"/>
    </source>
</evidence>
<comment type="subunit">
    <text evidence="2 7">Heterodimer of SbcC and SbcD.</text>
</comment>
<keyword evidence="7" id="KW-0233">DNA recombination</keyword>
<accession>A0A2J9PNS5</accession>
<feature type="domain" description="Nuclease SbcCD subunit D C-terminal" evidence="9">
    <location>
        <begin position="274"/>
        <end position="358"/>
    </location>
</feature>
<keyword evidence="7" id="KW-0235">DNA replication</keyword>
<dbReference type="PANTHER" id="PTHR30337">
    <property type="entry name" value="COMPONENT OF ATP-DEPENDENT DSDNA EXONUCLEASE"/>
    <property type="match status" value="1"/>
</dbReference>
<dbReference type="Proteomes" id="UP000192813">
    <property type="component" value="Unassembled WGS sequence"/>
</dbReference>
<sequence length="384" mass="43321">MKIVHTADWHIGKVVNNHSLIADQRAILDDWLEQTVALKPDLVIMAGDLYDRTLPSGETVQLVNETLTKMSQELACPICIIAGNHDSGERVGYAAGLLSGQGLHMAGVPSTEIQKVEVGVADVYLLPFSDYLTIKRLYPEETIRSIEDATKVQVARIKDKWDPSRVNIILYHGYVTAGAIEGAGEDLEKSDSERPLSIGTSEYVPHTVFDGFDYVALGHLHGPQQVGSPRIRYSGSPLKFSKSEVHHHKGFLAIDLDKKADTIEVVKHELKPDKDMRVIRGQFEDLLQGQSDDYIFFELTDAYAQHEAMNRLKKRYPNAMSLEYVALENRQRQDLKTKRHEVQATPVWDQFAQFYQNNTDQELSAFQAEIVRDIFQSTLKEDNA</sequence>
<evidence type="ECO:0000256" key="5">
    <source>
        <dbReference type="ARBA" id="ARBA00022801"/>
    </source>
</evidence>
<evidence type="ECO:0000313" key="11">
    <source>
        <dbReference type="Proteomes" id="UP000192813"/>
    </source>
</evidence>
<evidence type="ECO:0000256" key="1">
    <source>
        <dbReference type="ARBA" id="ARBA00010555"/>
    </source>
</evidence>
<keyword evidence="5 7" id="KW-0378">Hydrolase</keyword>
<proteinExistence type="inferred from homology"/>